<keyword evidence="2" id="KW-0472">Membrane</keyword>
<organism evidence="3 4">
    <name type="scientific">Opisthorchis viverrini</name>
    <name type="common">Southeast Asian liver fluke</name>
    <dbReference type="NCBI Taxonomy" id="6198"/>
    <lineage>
        <taxon>Eukaryota</taxon>
        <taxon>Metazoa</taxon>
        <taxon>Spiralia</taxon>
        <taxon>Lophotrochozoa</taxon>
        <taxon>Platyhelminthes</taxon>
        <taxon>Trematoda</taxon>
        <taxon>Digenea</taxon>
        <taxon>Opisthorchiida</taxon>
        <taxon>Opisthorchiata</taxon>
        <taxon>Opisthorchiidae</taxon>
        <taxon>Opisthorchis</taxon>
    </lineage>
</organism>
<keyword evidence="2" id="KW-0812">Transmembrane</keyword>
<feature type="compositionally biased region" description="Basic and acidic residues" evidence="1">
    <location>
        <begin position="125"/>
        <end position="141"/>
    </location>
</feature>
<evidence type="ECO:0000313" key="3">
    <source>
        <dbReference type="EMBL" id="KER34082.1"/>
    </source>
</evidence>
<protein>
    <submittedName>
        <fullName evidence="3">Uncharacterized protein</fullName>
    </submittedName>
</protein>
<dbReference type="AlphaFoldDB" id="A0A075A6T5"/>
<dbReference type="OrthoDB" id="6287407at2759"/>
<sequence length="210" mass="24260">MYLFYLGLYGLAALFCLLGYIFAWIDWALGNRSRRRLAVTQNSTPRTVSSHLDSNGEIATCAPAVDIPVQEQQQAFEEKNTTEAPPPDECLYGNGKMEEYSPTTDEQKKSWNERRRERRQRYKREKLQKQMQREEEKRLLSLEESQNEDSMNSEADLSAGEADFSELLKEILQAHEMCSRRESIQVTDLDDKLCNASIHVVEVSIITLFL</sequence>
<dbReference type="CTD" id="20314444"/>
<evidence type="ECO:0000256" key="2">
    <source>
        <dbReference type="SAM" id="Phobius"/>
    </source>
</evidence>
<evidence type="ECO:0000256" key="1">
    <source>
        <dbReference type="SAM" id="MobiDB-lite"/>
    </source>
</evidence>
<gene>
    <name evidence="3" type="ORF">T265_00256</name>
</gene>
<reference evidence="3 4" key="1">
    <citation type="submission" date="2013-11" db="EMBL/GenBank/DDBJ databases">
        <title>Opisthorchis viverrini - life in the bile duct.</title>
        <authorList>
            <person name="Young N.D."/>
            <person name="Nagarajan N."/>
            <person name="Lin S.J."/>
            <person name="Korhonen P.K."/>
            <person name="Jex A.R."/>
            <person name="Hall R.S."/>
            <person name="Safavi-Hemami H."/>
            <person name="Kaewkong W."/>
            <person name="Bertrand D."/>
            <person name="Gao S."/>
            <person name="Seet Q."/>
            <person name="Wongkham S."/>
            <person name="Teh B.T."/>
            <person name="Wongkham C."/>
            <person name="Intapan P.M."/>
            <person name="Maleewong W."/>
            <person name="Yang X."/>
            <person name="Hu M."/>
            <person name="Wang Z."/>
            <person name="Hofmann A."/>
            <person name="Sternberg P.W."/>
            <person name="Tan P."/>
            <person name="Wang J."/>
            <person name="Gasser R.B."/>
        </authorList>
    </citation>
    <scope>NUCLEOTIDE SEQUENCE [LARGE SCALE GENOMIC DNA]</scope>
</reference>
<accession>A0A075A6T5</accession>
<feature type="transmembrane region" description="Helical" evidence="2">
    <location>
        <begin position="6"/>
        <end position="27"/>
    </location>
</feature>
<keyword evidence="4" id="KW-1185">Reference proteome</keyword>
<dbReference type="RefSeq" id="XP_009162228.1">
    <property type="nucleotide sequence ID" value="XM_009163964.1"/>
</dbReference>
<proteinExistence type="predicted"/>
<dbReference type="EMBL" id="KL596620">
    <property type="protein sequence ID" value="KER34082.1"/>
    <property type="molecule type" value="Genomic_DNA"/>
</dbReference>
<name>A0A075A6T5_OPIVI</name>
<feature type="compositionally biased region" description="Basic and acidic residues" evidence="1">
    <location>
        <begin position="105"/>
        <end position="115"/>
    </location>
</feature>
<dbReference type="Proteomes" id="UP000054324">
    <property type="component" value="Unassembled WGS sequence"/>
</dbReference>
<dbReference type="GeneID" id="20314444"/>
<feature type="region of interest" description="Disordered" evidence="1">
    <location>
        <begin position="74"/>
        <end position="153"/>
    </location>
</feature>
<dbReference type="KEGG" id="ovi:T265_00256"/>
<evidence type="ECO:0000313" key="4">
    <source>
        <dbReference type="Proteomes" id="UP000054324"/>
    </source>
</evidence>
<keyword evidence="2" id="KW-1133">Transmembrane helix</keyword>